<feature type="compositionally biased region" description="Basic and acidic residues" evidence="1">
    <location>
        <begin position="597"/>
        <end position="608"/>
    </location>
</feature>
<accession>A0A7J6LXL7</accession>
<dbReference type="AlphaFoldDB" id="A0A7J6LXL7"/>
<feature type="compositionally biased region" description="Basic and acidic residues" evidence="1">
    <location>
        <begin position="619"/>
        <end position="640"/>
    </location>
</feature>
<dbReference type="Gene3D" id="2.120.10.30">
    <property type="entry name" value="TolB, C-terminal domain"/>
    <property type="match status" value="1"/>
</dbReference>
<feature type="compositionally biased region" description="Low complexity" evidence="1">
    <location>
        <begin position="529"/>
        <end position="541"/>
    </location>
</feature>
<feature type="compositionally biased region" description="Acidic residues" evidence="1">
    <location>
        <begin position="570"/>
        <end position="581"/>
    </location>
</feature>
<feature type="compositionally biased region" description="Basic and acidic residues" evidence="1">
    <location>
        <begin position="502"/>
        <end position="511"/>
    </location>
</feature>
<name>A0A7J6LXL7_PEROL</name>
<proteinExistence type="predicted"/>
<dbReference type="PANTHER" id="PTHR46388">
    <property type="entry name" value="NHL REPEAT-CONTAINING PROTEIN 2"/>
    <property type="match status" value="1"/>
</dbReference>
<evidence type="ECO:0000256" key="2">
    <source>
        <dbReference type="SAM" id="SignalP"/>
    </source>
</evidence>
<keyword evidence="2" id="KW-0732">Signal</keyword>
<evidence type="ECO:0000256" key="1">
    <source>
        <dbReference type="SAM" id="MobiDB-lite"/>
    </source>
</evidence>
<dbReference type="Proteomes" id="UP000570595">
    <property type="component" value="Unassembled WGS sequence"/>
</dbReference>
<feature type="region of interest" description="Disordered" evidence="1">
    <location>
        <begin position="502"/>
        <end position="642"/>
    </location>
</feature>
<protein>
    <submittedName>
        <fullName evidence="3">Uncharacterized protein</fullName>
    </submittedName>
</protein>
<evidence type="ECO:0000313" key="3">
    <source>
        <dbReference type="EMBL" id="KAF4663551.1"/>
    </source>
</evidence>
<feature type="chain" id="PRO_5029674385" evidence="2">
    <location>
        <begin position="21"/>
        <end position="882"/>
    </location>
</feature>
<dbReference type="SUPFAM" id="SSF101898">
    <property type="entry name" value="NHL repeat"/>
    <property type="match status" value="1"/>
</dbReference>
<gene>
    <name evidence="3" type="ORF">FOZ61_001543</name>
</gene>
<feature type="signal peptide" evidence="2">
    <location>
        <begin position="1"/>
        <end position="20"/>
    </location>
</feature>
<dbReference type="InterPro" id="IPR011042">
    <property type="entry name" value="6-blade_b-propeller_TolB-like"/>
</dbReference>
<dbReference type="OrthoDB" id="273823at2759"/>
<sequence length="882" mass="96356">MLHGILRLVCFLACLCLGDSQRTNSYTVPDSSGLPPTGFNNPMYSGFGYTGTRVLETNYYSKAFEVFNFSQQATVDLDGDIWLVDKELHVVLKVPKSSRYLDWPAYHEVVAGRWKRAGYLDGSNGVAMFNAPLSLAVWERTDGAGASTGRFLLVADTGNHCVRRVSVRDRRTITLAGKNGQRGHRDGDGGMALLDTPTSIGVESTTGKVMVLDGGDRLRLITVHETADDLVTSVVTIVKGACRSMAQHFILSSIVVREVWCHTHWSASSVPQELVEVWQYPYVCVGHIATCGPRNHPAISDRSSAWLQSLENFTQSQNQSGVDPNLETGTFVDTFTVISSVLHKGYSVQVGDVTSELPGMKLDTARRCLFAYAQQHNRDVEIDFCVLGNLGSGETDMVIISGKEGLDRASSKFDRVLARYVYRLRVAGSEVKCSPHALAPTVLHATTSDECREIVTDVKNIAPKAHEVPLSATQIEITKAQEKANPLAAMFAKAAQKKAAKKKEAENDKAESTASAAAKEEKKSPARGKAASKTTKTAASKAKAKDTARPTKAMSTPKKSSPSSSPTTDNVDEDDEDDDDIMVMPKKNRRGAAVVKRQREATPEKSREAAATATAKNDLFSERDVGKEEPARPGDGRVCGEENSASCTFFVTHGMFSEAENSSVEHNGGGNIEVKRRKKTTKTKFSLGDNGYMEVEDVVGFKEDSQPVKKAAPAAAKPKPKPVNIRVAASSVKAICQPPQFTAFMKPFHMHAVGGPIDERSMIDLVEEGFIVVLRSGVFVMLMPTARGVVRFCCRCGSRTMSALPVRVAHAWAIVWLDFYQTPCLITESFTDGIKGMFREIGRGKQEYPFNPLNPANATTNRLGRKKKYCNDKDSFRFGVTY</sequence>
<reference evidence="3 4" key="1">
    <citation type="submission" date="2020-04" db="EMBL/GenBank/DDBJ databases">
        <title>Perkinsus olseni comparative genomics.</title>
        <authorList>
            <person name="Bogema D.R."/>
        </authorList>
    </citation>
    <scope>NUCLEOTIDE SEQUENCE [LARGE SCALE GENOMIC DNA]</scope>
    <source>
        <strain evidence="3">ATCC PRA-179</strain>
    </source>
</reference>
<evidence type="ECO:0000313" key="4">
    <source>
        <dbReference type="Proteomes" id="UP000570595"/>
    </source>
</evidence>
<dbReference type="EMBL" id="JABAHT010000139">
    <property type="protein sequence ID" value="KAF4663551.1"/>
    <property type="molecule type" value="Genomic_DNA"/>
</dbReference>
<organism evidence="3 4">
    <name type="scientific">Perkinsus olseni</name>
    <name type="common">Perkinsus atlanticus</name>
    <dbReference type="NCBI Taxonomy" id="32597"/>
    <lineage>
        <taxon>Eukaryota</taxon>
        <taxon>Sar</taxon>
        <taxon>Alveolata</taxon>
        <taxon>Perkinsozoa</taxon>
        <taxon>Perkinsea</taxon>
        <taxon>Perkinsida</taxon>
        <taxon>Perkinsidae</taxon>
        <taxon>Perkinsus</taxon>
    </lineage>
</organism>
<feature type="compositionally biased region" description="Low complexity" evidence="1">
    <location>
        <begin position="555"/>
        <end position="568"/>
    </location>
</feature>
<comment type="caution">
    <text evidence="3">The sequence shown here is derived from an EMBL/GenBank/DDBJ whole genome shotgun (WGS) entry which is preliminary data.</text>
</comment>
<dbReference type="PANTHER" id="PTHR46388:SF2">
    <property type="entry name" value="NHL REPEAT-CONTAINING PROTEIN 2"/>
    <property type="match status" value="1"/>
</dbReference>